<keyword evidence="2" id="KW-1185">Reference proteome</keyword>
<dbReference type="PROSITE" id="PS51257">
    <property type="entry name" value="PROKAR_LIPOPROTEIN"/>
    <property type="match status" value="1"/>
</dbReference>
<dbReference type="RefSeq" id="WP_091133792.1">
    <property type="nucleotide sequence ID" value="NZ_FMVC01000005.1"/>
</dbReference>
<protein>
    <recommendedName>
        <fullName evidence="3">Lipoprotein</fullName>
    </recommendedName>
</protein>
<sequence>MKNYLLFAVLSFFIFSCSQESQIIESSSDSLISDSEMRLRYNALNPMDYKGKKFYEDLCLYQKNNGMPKSSAQMAGQLQFISGSISKSNPFSKGIIPFTDQLVESIMADPDNMMIAIVEQSGLTVESKNSLISFLESLLSKRHEEFSILYAFVADYEQGLIISTAIMQEEKDTLLTVSSISRYSLYSEEERKDRDWDHSAGSRSMNASFGDDNLAIVLIIAYLSSLI</sequence>
<proteinExistence type="predicted"/>
<accession>A0ABY0LWQ3</accession>
<dbReference type="Proteomes" id="UP000199307">
    <property type="component" value="Unassembled WGS sequence"/>
</dbReference>
<comment type="caution">
    <text evidence="1">The sequence shown here is derived from an EMBL/GenBank/DDBJ whole genome shotgun (WGS) entry which is preliminary data.</text>
</comment>
<reference evidence="1 2" key="1">
    <citation type="submission" date="2016-10" db="EMBL/GenBank/DDBJ databases">
        <authorList>
            <person name="Varghese N."/>
            <person name="Submissions S."/>
        </authorList>
    </citation>
    <scope>NUCLEOTIDE SEQUENCE [LARGE SCALE GENOMIC DNA]</scope>
    <source>
        <strain evidence="1 2">CGMCC 1.6859</strain>
    </source>
</reference>
<organism evidence="1 2">
    <name type="scientific">Flavobacterium anhuiense</name>
    <dbReference type="NCBI Taxonomy" id="459526"/>
    <lineage>
        <taxon>Bacteria</taxon>
        <taxon>Pseudomonadati</taxon>
        <taxon>Bacteroidota</taxon>
        <taxon>Flavobacteriia</taxon>
        <taxon>Flavobacteriales</taxon>
        <taxon>Flavobacteriaceae</taxon>
        <taxon>Flavobacterium</taxon>
    </lineage>
</organism>
<gene>
    <name evidence="1" type="ORF">SAMN02927916_3126</name>
</gene>
<evidence type="ECO:0000313" key="1">
    <source>
        <dbReference type="EMBL" id="SCY74058.1"/>
    </source>
</evidence>
<evidence type="ECO:0000313" key="2">
    <source>
        <dbReference type="Proteomes" id="UP000199307"/>
    </source>
</evidence>
<dbReference type="EMBL" id="FMVC01000005">
    <property type="protein sequence ID" value="SCY74058.1"/>
    <property type="molecule type" value="Genomic_DNA"/>
</dbReference>
<evidence type="ECO:0008006" key="3">
    <source>
        <dbReference type="Google" id="ProtNLM"/>
    </source>
</evidence>
<name>A0ABY0LWQ3_9FLAO</name>